<organism evidence="2">
    <name type="scientific">Anguilla anguilla</name>
    <name type="common">European freshwater eel</name>
    <name type="synonym">Muraena anguilla</name>
    <dbReference type="NCBI Taxonomy" id="7936"/>
    <lineage>
        <taxon>Eukaryota</taxon>
        <taxon>Metazoa</taxon>
        <taxon>Chordata</taxon>
        <taxon>Craniata</taxon>
        <taxon>Vertebrata</taxon>
        <taxon>Euteleostomi</taxon>
        <taxon>Actinopterygii</taxon>
        <taxon>Neopterygii</taxon>
        <taxon>Teleostei</taxon>
        <taxon>Anguilliformes</taxon>
        <taxon>Anguillidae</taxon>
        <taxon>Anguilla</taxon>
    </lineage>
</organism>
<proteinExistence type="predicted"/>
<feature type="region of interest" description="Disordered" evidence="1">
    <location>
        <begin position="1"/>
        <end position="26"/>
    </location>
</feature>
<evidence type="ECO:0000313" key="2">
    <source>
        <dbReference type="EMBL" id="JAH18202.1"/>
    </source>
</evidence>
<name>A0A0E9QNZ2_ANGAN</name>
<protein>
    <submittedName>
        <fullName evidence="2">Uncharacterized protein</fullName>
    </submittedName>
</protein>
<accession>A0A0E9QNZ2</accession>
<reference evidence="2" key="1">
    <citation type="submission" date="2014-11" db="EMBL/GenBank/DDBJ databases">
        <authorList>
            <person name="Amaro Gonzalez C."/>
        </authorList>
    </citation>
    <scope>NUCLEOTIDE SEQUENCE</scope>
</reference>
<evidence type="ECO:0000256" key="1">
    <source>
        <dbReference type="SAM" id="MobiDB-lite"/>
    </source>
</evidence>
<dbReference type="EMBL" id="GBXM01090375">
    <property type="protein sequence ID" value="JAH18202.1"/>
    <property type="molecule type" value="Transcribed_RNA"/>
</dbReference>
<dbReference type="AlphaFoldDB" id="A0A0E9QNZ2"/>
<sequence>MVVNMRDGELNEPSMNSYTASPLFSK</sequence>
<reference evidence="2" key="2">
    <citation type="journal article" date="2015" name="Fish Shellfish Immunol.">
        <title>Early steps in the European eel (Anguilla anguilla)-Vibrio vulnificus interaction in the gills: Role of the RtxA13 toxin.</title>
        <authorList>
            <person name="Callol A."/>
            <person name="Pajuelo D."/>
            <person name="Ebbesson L."/>
            <person name="Teles M."/>
            <person name="MacKenzie S."/>
            <person name="Amaro C."/>
        </authorList>
    </citation>
    <scope>NUCLEOTIDE SEQUENCE</scope>
</reference>
<feature type="compositionally biased region" description="Polar residues" evidence="1">
    <location>
        <begin position="13"/>
        <end position="26"/>
    </location>
</feature>